<comment type="function">
    <text evidence="1">Putative transcription factor.</text>
</comment>
<proteinExistence type="predicted"/>
<dbReference type="HOGENOM" id="CLU_700478_0_0_1"/>
<comment type="caution">
    <text evidence="9">The sequence shown here is derived from an EMBL/GenBank/DDBJ whole genome shotgun (WGS) entry which is preliminary data.</text>
</comment>
<organism evidence="9 10">
    <name type="scientific">Rhizophagus irregularis (strain DAOM 197198w)</name>
    <name type="common">Glomus intraradices</name>
    <dbReference type="NCBI Taxonomy" id="1432141"/>
    <lineage>
        <taxon>Eukaryota</taxon>
        <taxon>Fungi</taxon>
        <taxon>Fungi incertae sedis</taxon>
        <taxon>Mucoromycota</taxon>
        <taxon>Glomeromycotina</taxon>
        <taxon>Glomeromycetes</taxon>
        <taxon>Glomerales</taxon>
        <taxon>Glomeraceae</taxon>
        <taxon>Rhizophagus</taxon>
    </lineage>
</organism>
<dbReference type="Proteomes" id="UP000022910">
    <property type="component" value="Unassembled WGS sequence"/>
</dbReference>
<dbReference type="PROSITE" id="PS51519">
    <property type="entry name" value="RWP_RK"/>
    <property type="match status" value="1"/>
</dbReference>
<dbReference type="AlphaFoldDB" id="A0A015K9T5"/>
<evidence type="ECO:0000256" key="1">
    <source>
        <dbReference type="ARBA" id="ARBA00004049"/>
    </source>
</evidence>
<sequence length="394" mass="44353">MENRSSMGDLSNPGPGFPQGEGTSNQAFLIEFGDSNILDIYHPYFDYLSNVLFDFELWYSLPDILPIEHLHDEPEIFPELNINSDDPVHASDFALDQTPCLLPDPFVDGLTEYNPFIDVPSMSSEIIPMNQGFMADIQNDNQLQTIDNINIDMNPEFGVGFQYQDHLRLIQRNLEGFQNPEILVENQQLLPIEATNFDESMSIFGSKNQDHVQMIQNDNNTIGFEPSSSENIAGGSGRGFRHLLSREIIAEHFNEPIEKAAKELNIGTTQLKKRCRELGINHWPQRQLTSLQTLIDRAEEFGNEFIEATELSGDLIPNLKKEKEAIIEGSQSGLTDGTKKLIQAAHKVVFRKRKIQEKGETSSRTHTQQQSPPSNSGMSSINPGLLESSSEENF</sequence>
<evidence type="ECO:0000256" key="7">
    <source>
        <dbReference type="SAM" id="MobiDB-lite"/>
    </source>
</evidence>
<dbReference type="InterPro" id="IPR003035">
    <property type="entry name" value="RWP-RK_dom"/>
</dbReference>
<dbReference type="Pfam" id="PF02042">
    <property type="entry name" value="RWP-RK"/>
    <property type="match status" value="1"/>
</dbReference>
<feature type="compositionally biased region" description="Polar residues" evidence="7">
    <location>
        <begin position="364"/>
        <end position="388"/>
    </location>
</feature>
<evidence type="ECO:0000256" key="2">
    <source>
        <dbReference type="ARBA" id="ARBA00023015"/>
    </source>
</evidence>
<dbReference type="GO" id="GO:0003700">
    <property type="term" value="F:DNA-binding transcription factor activity"/>
    <property type="evidence" value="ECO:0007669"/>
    <property type="project" value="InterPro"/>
</dbReference>
<keyword evidence="2" id="KW-0805">Transcription regulation</keyword>
<evidence type="ECO:0000313" key="9">
    <source>
        <dbReference type="EMBL" id="EXX76345.1"/>
    </source>
</evidence>
<reference evidence="9 10" key="1">
    <citation type="submission" date="2014-02" db="EMBL/GenBank/DDBJ databases">
        <title>Single nucleus genome sequencing reveals high similarity among nuclei of an endomycorrhizal fungus.</title>
        <authorList>
            <person name="Lin K."/>
            <person name="Geurts R."/>
            <person name="Zhang Z."/>
            <person name="Limpens E."/>
            <person name="Saunders D.G."/>
            <person name="Mu D."/>
            <person name="Pang E."/>
            <person name="Cao H."/>
            <person name="Cha H."/>
            <person name="Lin T."/>
            <person name="Zhou Q."/>
            <person name="Shang Y."/>
            <person name="Li Y."/>
            <person name="Ivanov S."/>
            <person name="Sharma T."/>
            <person name="Velzen R.V."/>
            <person name="Ruijter N.D."/>
            <person name="Aanen D.K."/>
            <person name="Win J."/>
            <person name="Kamoun S."/>
            <person name="Bisseling T."/>
            <person name="Huang S."/>
        </authorList>
    </citation>
    <scope>NUCLEOTIDE SEQUENCE [LARGE SCALE GENOMIC DNA]</scope>
    <source>
        <strain evidence="10">DAOM197198w</strain>
    </source>
</reference>
<dbReference type="InterPro" id="IPR044607">
    <property type="entry name" value="RKD-like"/>
</dbReference>
<keyword evidence="5" id="KW-0804">Transcription</keyword>
<dbReference type="EMBL" id="JEMT01012276">
    <property type="protein sequence ID" value="EXX76345.1"/>
    <property type="molecule type" value="Genomic_DNA"/>
</dbReference>
<evidence type="ECO:0000256" key="6">
    <source>
        <dbReference type="ARBA" id="ARBA00023242"/>
    </source>
</evidence>
<dbReference type="GO" id="GO:0003677">
    <property type="term" value="F:DNA binding"/>
    <property type="evidence" value="ECO:0007669"/>
    <property type="project" value="UniProtKB-KW"/>
</dbReference>
<evidence type="ECO:0000313" key="10">
    <source>
        <dbReference type="Proteomes" id="UP000022910"/>
    </source>
</evidence>
<accession>A0A015K9T5</accession>
<name>A0A015K9T5_RHIIW</name>
<evidence type="ECO:0000256" key="5">
    <source>
        <dbReference type="ARBA" id="ARBA00023163"/>
    </source>
</evidence>
<keyword evidence="6" id="KW-0539">Nucleus</keyword>
<keyword evidence="4" id="KW-0238">DNA-binding</keyword>
<evidence type="ECO:0000256" key="3">
    <source>
        <dbReference type="ARBA" id="ARBA00023054"/>
    </source>
</evidence>
<feature type="region of interest" description="Disordered" evidence="7">
    <location>
        <begin position="1"/>
        <end position="20"/>
    </location>
</feature>
<feature type="domain" description="RWP-RK" evidence="8">
    <location>
        <begin position="227"/>
        <end position="312"/>
    </location>
</feature>
<keyword evidence="10" id="KW-1185">Reference proteome</keyword>
<protein>
    <recommendedName>
        <fullName evidence="8">RWP-RK domain-containing protein</fullName>
    </recommendedName>
</protein>
<gene>
    <name evidence="9" type="ORF">RirG_033950</name>
</gene>
<keyword evidence="3" id="KW-0175">Coiled coil</keyword>
<evidence type="ECO:0000256" key="4">
    <source>
        <dbReference type="ARBA" id="ARBA00023125"/>
    </source>
</evidence>
<feature type="region of interest" description="Disordered" evidence="7">
    <location>
        <begin position="353"/>
        <end position="394"/>
    </location>
</feature>
<evidence type="ECO:0000259" key="8">
    <source>
        <dbReference type="PROSITE" id="PS51519"/>
    </source>
</evidence>
<dbReference type="PANTHER" id="PTHR46373:SF20">
    <property type="entry name" value="PROTEIN RKD1"/>
    <property type="match status" value="1"/>
</dbReference>
<dbReference type="PANTHER" id="PTHR46373">
    <property type="entry name" value="PROTEIN RKD4"/>
    <property type="match status" value="1"/>
</dbReference>